<evidence type="ECO:0000313" key="1">
    <source>
        <dbReference type="EMBL" id="KAA6436828.1"/>
    </source>
</evidence>
<sequence length="178" mass="21046">MSDFISLAEAASRTGKSEMTIRRLTKKDGSKRHVSRINGVILIRAEFVNSIYPFLDNHVNIDNKNVSYVNKSVSVHQVESEDLQNNRIVILEMKVEGQAALLESKQHYITLLEKQFQEYKDEKQKELDRLHERWSQEQEIFKRDQHLNAGKYMIQKNQELPESIDNEEKKSLWKRIFK</sequence>
<dbReference type="AlphaFoldDB" id="A0A5M8QNI6"/>
<organism evidence="1 2">
    <name type="scientific">Dyadobacter flavalbus</name>
    <dbReference type="NCBI Taxonomy" id="2579942"/>
    <lineage>
        <taxon>Bacteria</taxon>
        <taxon>Pseudomonadati</taxon>
        <taxon>Bacteroidota</taxon>
        <taxon>Cytophagia</taxon>
        <taxon>Cytophagales</taxon>
        <taxon>Spirosomataceae</taxon>
        <taxon>Dyadobacter</taxon>
    </lineage>
</organism>
<accession>A0A5M8QNI6</accession>
<gene>
    <name evidence="1" type="ORF">FEM33_20480</name>
</gene>
<comment type="caution">
    <text evidence="1">The sequence shown here is derived from an EMBL/GenBank/DDBJ whole genome shotgun (WGS) entry which is preliminary data.</text>
</comment>
<name>A0A5M8QNI6_9BACT</name>
<dbReference type="Proteomes" id="UP000323994">
    <property type="component" value="Unassembled WGS sequence"/>
</dbReference>
<dbReference type="RefSeq" id="WP_139013861.1">
    <property type="nucleotide sequence ID" value="NZ_VBSN01000060.1"/>
</dbReference>
<protein>
    <submittedName>
        <fullName evidence="1">Uncharacterized protein</fullName>
    </submittedName>
</protein>
<keyword evidence="2" id="KW-1185">Reference proteome</keyword>
<dbReference type="OrthoDB" id="978993at2"/>
<evidence type="ECO:0000313" key="2">
    <source>
        <dbReference type="Proteomes" id="UP000323994"/>
    </source>
</evidence>
<proteinExistence type="predicted"/>
<dbReference type="EMBL" id="VBSN01000060">
    <property type="protein sequence ID" value="KAA6436828.1"/>
    <property type="molecule type" value="Genomic_DNA"/>
</dbReference>
<reference evidence="1 2" key="1">
    <citation type="submission" date="2019-05" db="EMBL/GenBank/DDBJ databases">
        <authorList>
            <person name="Qu J.-H."/>
        </authorList>
    </citation>
    <scope>NUCLEOTIDE SEQUENCE [LARGE SCALE GENOMIC DNA]</scope>
    <source>
        <strain evidence="1 2">NS28</strain>
    </source>
</reference>